<evidence type="ECO:0000256" key="1">
    <source>
        <dbReference type="SAM" id="Phobius"/>
    </source>
</evidence>
<keyword evidence="1" id="KW-0472">Membrane</keyword>
<dbReference type="KEGG" id="chih:GWR21_28290"/>
<evidence type="ECO:0000313" key="3">
    <source>
        <dbReference type="Proteomes" id="UP000476411"/>
    </source>
</evidence>
<proteinExistence type="predicted"/>
<keyword evidence="1" id="KW-0812">Transmembrane</keyword>
<keyword evidence="1" id="KW-1133">Transmembrane helix</keyword>
<accession>A0A6B9ZQX4</accession>
<feature type="transmembrane region" description="Helical" evidence="1">
    <location>
        <begin position="51"/>
        <end position="69"/>
    </location>
</feature>
<feature type="transmembrane region" description="Helical" evidence="1">
    <location>
        <begin position="12"/>
        <end position="31"/>
    </location>
</feature>
<feature type="transmembrane region" description="Helical" evidence="1">
    <location>
        <begin position="89"/>
        <end position="110"/>
    </location>
</feature>
<dbReference type="AlphaFoldDB" id="A0A6B9ZQX4"/>
<organism evidence="2 3">
    <name type="scientific">Chitinophaga agri</name>
    <dbReference type="NCBI Taxonomy" id="2703787"/>
    <lineage>
        <taxon>Bacteria</taxon>
        <taxon>Pseudomonadati</taxon>
        <taxon>Bacteroidota</taxon>
        <taxon>Chitinophagia</taxon>
        <taxon>Chitinophagales</taxon>
        <taxon>Chitinophagaceae</taxon>
        <taxon>Chitinophaga</taxon>
    </lineage>
</organism>
<keyword evidence="3" id="KW-1185">Reference proteome</keyword>
<gene>
    <name evidence="2" type="ORF">GWR21_28290</name>
</gene>
<feature type="transmembrane region" description="Helical" evidence="1">
    <location>
        <begin position="122"/>
        <end position="142"/>
    </location>
</feature>
<protein>
    <recommendedName>
        <fullName evidence="4">Cytochrome B</fullName>
    </recommendedName>
</protein>
<reference evidence="2 3" key="1">
    <citation type="submission" date="2020-01" db="EMBL/GenBank/DDBJ databases">
        <title>Complete genome sequence of Chitinophaga sp. H33E-04 isolated from quinoa roots.</title>
        <authorList>
            <person name="Weon H.-Y."/>
            <person name="Lee S.A."/>
        </authorList>
    </citation>
    <scope>NUCLEOTIDE SEQUENCE [LARGE SCALE GENOMIC DNA]</scope>
    <source>
        <strain evidence="2 3">H33E-04</strain>
    </source>
</reference>
<dbReference type="EMBL" id="CP048113">
    <property type="protein sequence ID" value="QHS64113.1"/>
    <property type="molecule type" value="Genomic_DNA"/>
</dbReference>
<evidence type="ECO:0000313" key="2">
    <source>
        <dbReference type="EMBL" id="QHS64113.1"/>
    </source>
</evidence>
<sequence>MHQTLLLLHSVNRYLVVFSLIAAIITAWNGIRLNKPFSRSSNTIRHLTATITHIQLVLGIALYCISPVVKLAGFDAASDNIVSEHTFFRFIHLCLMIIAIVIITIGSATAKRMDTDQSKFRNMLRWYSLGLLIILIAIPWPFSPLANRPFLRSF</sequence>
<name>A0A6B9ZQX4_9BACT</name>
<evidence type="ECO:0008006" key="4">
    <source>
        <dbReference type="Google" id="ProtNLM"/>
    </source>
</evidence>
<dbReference type="Proteomes" id="UP000476411">
    <property type="component" value="Chromosome"/>
</dbReference>